<dbReference type="PANTHER" id="PTHR34153:SF2">
    <property type="entry name" value="SI:CH211-262H13.3-RELATED"/>
    <property type="match status" value="1"/>
</dbReference>
<sequence length="354" mass="40597">MTTTLWRVVKFLSDNSEEESIETVPSSWIRDDEEICYWPPFNNKKDLEKAIKSAWSPNLNWKKYSVKIISKECHQFKVASAKASKALFCSDVDSNTETELPDKRQRKLNKRNISSTDEEEETDEGSQVKVANYPVPPNLNGTLHGGGSSKSVCVTPSRTYSEKQSQRYCFTALESKMDHFIKLAVMNNRLIKEQQKSLDVIDGKFNQLLNRGTETGFPIQNQTFGVDDERILEFKKIIPLSTEDDFNKLEEILLSESNEFKDCVVRFLSLGGSNQYKEAVRRIMASVLTDQVSVLYSYRGHKGKKVFQTKELSKLIIRAVQLCEKTGCTILNKDIELEIAIWLSKSKERQNKKH</sequence>
<protein>
    <recommendedName>
        <fullName evidence="4">DUF4806 domain-containing protein</fullName>
    </recommendedName>
</protein>
<organism evidence="2 3">
    <name type="scientific">Aquatica leii</name>
    <dbReference type="NCBI Taxonomy" id="1421715"/>
    <lineage>
        <taxon>Eukaryota</taxon>
        <taxon>Metazoa</taxon>
        <taxon>Ecdysozoa</taxon>
        <taxon>Arthropoda</taxon>
        <taxon>Hexapoda</taxon>
        <taxon>Insecta</taxon>
        <taxon>Pterygota</taxon>
        <taxon>Neoptera</taxon>
        <taxon>Endopterygota</taxon>
        <taxon>Coleoptera</taxon>
        <taxon>Polyphaga</taxon>
        <taxon>Elateriformia</taxon>
        <taxon>Elateroidea</taxon>
        <taxon>Lampyridae</taxon>
        <taxon>Luciolinae</taxon>
        <taxon>Aquatica</taxon>
    </lineage>
</organism>
<feature type="region of interest" description="Disordered" evidence="1">
    <location>
        <begin position="95"/>
        <end position="150"/>
    </location>
</feature>
<gene>
    <name evidence="2" type="ORF">RN001_008960</name>
</gene>
<accession>A0AAN7SHQ5</accession>
<dbReference type="Proteomes" id="UP001353858">
    <property type="component" value="Unassembled WGS sequence"/>
</dbReference>
<dbReference type="AlphaFoldDB" id="A0AAN7SHQ5"/>
<comment type="caution">
    <text evidence="2">The sequence shown here is derived from an EMBL/GenBank/DDBJ whole genome shotgun (WGS) entry which is preliminary data.</text>
</comment>
<name>A0AAN7SHQ5_9COLE</name>
<proteinExistence type="predicted"/>
<dbReference type="EMBL" id="JARPUR010000003">
    <property type="protein sequence ID" value="KAK4880814.1"/>
    <property type="molecule type" value="Genomic_DNA"/>
</dbReference>
<evidence type="ECO:0000313" key="3">
    <source>
        <dbReference type="Proteomes" id="UP001353858"/>
    </source>
</evidence>
<evidence type="ECO:0000313" key="2">
    <source>
        <dbReference type="EMBL" id="KAK4880814.1"/>
    </source>
</evidence>
<dbReference type="PANTHER" id="PTHR34153">
    <property type="entry name" value="SI:CH211-262H13.3-RELATED-RELATED"/>
    <property type="match status" value="1"/>
</dbReference>
<keyword evidence="3" id="KW-1185">Reference proteome</keyword>
<evidence type="ECO:0008006" key="4">
    <source>
        <dbReference type="Google" id="ProtNLM"/>
    </source>
</evidence>
<evidence type="ECO:0000256" key="1">
    <source>
        <dbReference type="SAM" id="MobiDB-lite"/>
    </source>
</evidence>
<reference evidence="3" key="1">
    <citation type="submission" date="2023-01" db="EMBL/GenBank/DDBJ databases">
        <title>Key to firefly adult light organ development and bioluminescence: homeobox transcription factors regulate luciferase expression and transportation to peroxisome.</title>
        <authorList>
            <person name="Fu X."/>
        </authorList>
    </citation>
    <scope>NUCLEOTIDE SEQUENCE [LARGE SCALE GENOMIC DNA]</scope>
</reference>